<dbReference type="PANTHER" id="PTHR30408">
    <property type="entry name" value="TYPE-1 RESTRICTION ENZYME ECOKI SPECIFICITY PROTEIN"/>
    <property type="match status" value="1"/>
</dbReference>
<comment type="caution">
    <text evidence="5">The sequence shown here is derived from an EMBL/GenBank/DDBJ whole genome shotgun (WGS) entry which is preliminary data.</text>
</comment>
<evidence type="ECO:0000256" key="2">
    <source>
        <dbReference type="ARBA" id="ARBA00022747"/>
    </source>
</evidence>
<keyword evidence="3" id="KW-0238">DNA-binding</keyword>
<evidence type="ECO:0000256" key="1">
    <source>
        <dbReference type="ARBA" id="ARBA00010923"/>
    </source>
</evidence>
<dbReference type="GO" id="GO:0016787">
    <property type="term" value="F:hydrolase activity"/>
    <property type="evidence" value="ECO:0007669"/>
    <property type="project" value="UniProtKB-KW"/>
</dbReference>
<dbReference type="PANTHER" id="PTHR30408:SF12">
    <property type="entry name" value="TYPE I RESTRICTION ENZYME MJAVIII SPECIFICITY SUBUNIT"/>
    <property type="match status" value="1"/>
</dbReference>
<keyword evidence="2" id="KW-0680">Restriction system</keyword>
<dbReference type="InterPro" id="IPR044946">
    <property type="entry name" value="Restrct_endonuc_typeI_TRD_sf"/>
</dbReference>
<evidence type="ECO:0000313" key="5">
    <source>
        <dbReference type="EMBL" id="MFB9769953.1"/>
    </source>
</evidence>
<dbReference type="InterPro" id="IPR000055">
    <property type="entry name" value="Restrct_endonuc_typeI_TRD"/>
</dbReference>
<protein>
    <submittedName>
        <fullName evidence="5">Restriction endonuclease subunit S</fullName>
        <ecNumber evidence="5">3.1.21.-</ecNumber>
    </submittedName>
</protein>
<dbReference type="RefSeq" id="WP_263854446.1">
    <property type="nucleotide sequence ID" value="NZ_BJEA01000001.1"/>
</dbReference>
<dbReference type="CDD" id="cd17249">
    <property type="entry name" value="RMtype1_S_EcoR124I-TRD2-CR2_like"/>
    <property type="match status" value="1"/>
</dbReference>
<sequence>MAWEQRKLGERINFIGGATPYKANPKYWNGNIVWLSSQEIKAKYIYSGTYKITKKAIDDNVTKFVGKGTPLIVSRSGILARMFPVSIPMVDVAINQDIKALQFDHAKLNVDYVVSYLNAKEKYILHSIIKTGTTVQSVSMPDLNKMLFPIPGHTEQVKIGNLMMSLDHLIAANEYKLKSTLKNQRCLKESFFNYL</sequence>
<keyword evidence="5" id="KW-0540">Nuclease</keyword>
<dbReference type="GO" id="GO:0004519">
    <property type="term" value="F:endonuclease activity"/>
    <property type="evidence" value="ECO:0007669"/>
    <property type="project" value="UniProtKB-KW"/>
</dbReference>
<dbReference type="EC" id="3.1.21.-" evidence="5"/>
<evidence type="ECO:0000313" key="6">
    <source>
        <dbReference type="Proteomes" id="UP001589691"/>
    </source>
</evidence>
<dbReference type="EMBL" id="JBHLZY010000020">
    <property type="protein sequence ID" value="MFB9769953.1"/>
    <property type="molecule type" value="Genomic_DNA"/>
</dbReference>
<proteinExistence type="inferred from homology"/>
<organism evidence="5 6">
    <name type="scientific">Lactiplantibacillus modestisalitolerans</name>
    <dbReference type="NCBI Taxonomy" id="1457219"/>
    <lineage>
        <taxon>Bacteria</taxon>
        <taxon>Bacillati</taxon>
        <taxon>Bacillota</taxon>
        <taxon>Bacilli</taxon>
        <taxon>Lactobacillales</taxon>
        <taxon>Lactobacillaceae</taxon>
        <taxon>Lactiplantibacillus</taxon>
    </lineage>
</organism>
<dbReference type="Proteomes" id="UP001589691">
    <property type="component" value="Unassembled WGS sequence"/>
</dbReference>
<comment type="similarity">
    <text evidence="1">Belongs to the type-I restriction system S methylase family.</text>
</comment>
<accession>A0ABV5WVD5</accession>
<keyword evidence="6" id="KW-1185">Reference proteome</keyword>
<feature type="domain" description="Type I restriction modification DNA specificity" evidence="4">
    <location>
        <begin position="3"/>
        <end position="182"/>
    </location>
</feature>
<dbReference type="InterPro" id="IPR052021">
    <property type="entry name" value="Type-I_RS_S_subunit"/>
</dbReference>
<evidence type="ECO:0000259" key="4">
    <source>
        <dbReference type="Pfam" id="PF01420"/>
    </source>
</evidence>
<dbReference type="Pfam" id="PF01420">
    <property type="entry name" value="Methylase_S"/>
    <property type="match status" value="1"/>
</dbReference>
<reference evidence="5 6" key="1">
    <citation type="submission" date="2024-09" db="EMBL/GenBank/DDBJ databases">
        <authorList>
            <person name="Sun Q."/>
            <person name="Mori K."/>
        </authorList>
    </citation>
    <scope>NUCLEOTIDE SEQUENCE [LARGE SCALE GENOMIC DNA]</scope>
    <source>
        <strain evidence="5 6">TBRC 4576</strain>
    </source>
</reference>
<dbReference type="SUPFAM" id="SSF116734">
    <property type="entry name" value="DNA methylase specificity domain"/>
    <property type="match status" value="1"/>
</dbReference>
<evidence type="ECO:0000256" key="3">
    <source>
        <dbReference type="ARBA" id="ARBA00023125"/>
    </source>
</evidence>
<keyword evidence="5" id="KW-0378">Hydrolase</keyword>
<keyword evidence="5" id="KW-0255">Endonuclease</keyword>
<dbReference type="Gene3D" id="3.90.220.20">
    <property type="entry name" value="DNA methylase specificity domains"/>
    <property type="match status" value="1"/>
</dbReference>
<gene>
    <name evidence="5" type="ORF">ACFFLI_08790</name>
</gene>
<name>A0ABV5WVD5_9LACO</name>